<evidence type="ECO:0000256" key="1">
    <source>
        <dbReference type="SAM" id="MobiDB-lite"/>
    </source>
</evidence>
<keyword evidence="3" id="KW-1185">Reference proteome</keyword>
<reference evidence="2 3" key="1">
    <citation type="journal article" date="2016" name="Mol. Biol. Evol.">
        <title>Comparative Genomics of Early-Diverging Mushroom-Forming Fungi Provides Insights into the Origins of Lignocellulose Decay Capabilities.</title>
        <authorList>
            <person name="Nagy L.G."/>
            <person name="Riley R."/>
            <person name="Tritt A."/>
            <person name="Adam C."/>
            <person name="Daum C."/>
            <person name="Floudas D."/>
            <person name="Sun H."/>
            <person name="Yadav J.S."/>
            <person name="Pangilinan J."/>
            <person name="Larsson K.H."/>
            <person name="Matsuura K."/>
            <person name="Barry K."/>
            <person name="Labutti K."/>
            <person name="Kuo R."/>
            <person name="Ohm R.A."/>
            <person name="Bhattacharya S.S."/>
            <person name="Shirouzu T."/>
            <person name="Yoshinaga Y."/>
            <person name="Martin F.M."/>
            <person name="Grigoriev I.V."/>
            <person name="Hibbett D.S."/>
        </authorList>
    </citation>
    <scope>NUCLEOTIDE SEQUENCE [LARGE SCALE GENOMIC DNA]</scope>
    <source>
        <strain evidence="2 3">CBS 109695</strain>
    </source>
</reference>
<evidence type="ECO:0000313" key="2">
    <source>
        <dbReference type="EMBL" id="KZP19436.1"/>
    </source>
</evidence>
<dbReference type="AlphaFoldDB" id="A0A166I0Y5"/>
<evidence type="ECO:0000313" key="3">
    <source>
        <dbReference type="Proteomes" id="UP000076532"/>
    </source>
</evidence>
<sequence length="215" mass="24042">MPMSLSGKRSRAVRRGKEERLLPLHRERHARQALLELAPPLPHQGAADAEAELVARHPALRLLARGLRRHLDAAQQEHAELLQRVDPLGPAPKRQKLQGIVALLRQAELVRALEEPAPEHQPRGHLTDGVLRVIELRPAPLRRQLLQARAQELARELAPRVGAPAELPGLRGLAQEGARLGRVAVAHMSNELLTYLRLSCCNYRGRRKCRTAYTL</sequence>
<name>A0A166I0Y5_9AGAM</name>
<organism evidence="2 3">
    <name type="scientific">Athelia psychrophila</name>
    <dbReference type="NCBI Taxonomy" id="1759441"/>
    <lineage>
        <taxon>Eukaryota</taxon>
        <taxon>Fungi</taxon>
        <taxon>Dikarya</taxon>
        <taxon>Basidiomycota</taxon>
        <taxon>Agaricomycotina</taxon>
        <taxon>Agaricomycetes</taxon>
        <taxon>Agaricomycetidae</taxon>
        <taxon>Atheliales</taxon>
        <taxon>Atheliaceae</taxon>
        <taxon>Athelia</taxon>
    </lineage>
</organism>
<accession>A0A166I0Y5</accession>
<proteinExistence type="predicted"/>
<gene>
    <name evidence="2" type="ORF">FIBSPDRAFT_892619</name>
</gene>
<dbReference type="EMBL" id="KV417563">
    <property type="protein sequence ID" value="KZP19436.1"/>
    <property type="molecule type" value="Genomic_DNA"/>
</dbReference>
<dbReference type="Proteomes" id="UP000076532">
    <property type="component" value="Unassembled WGS sequence"/>
</dbReference>
<feature type="region of interest" description="Disordered" evidence="1">
    <location>
        <begin position="1"/>
        <end position="20"/>
    </location>
</feature>
<protein>
    <submittedName>
        <fullName evidence="2">Uncharacterized protein</fullName>
    </submittedName>
</protein>